<sequence>MKLEQLFPVQKQVIPVILNQNKSQSIYPNDLCILAPTGSGKTLTYVLPIINSLKTRVKPCCRALVILPVSDLAEQVYNVFKTYLSDNESFNLINKDHEDLHSSNNLKCILLSNKNPFVKEQGLLINEDHQKCLIDIIITTPGRLVDHIQKTKHFDLTNLKYLVLDECDRIMEQIKQNWLTLLNQAIFKDNQRELLTNENLNVNNLMSDKKRLCPFQKLLLSATLTRNPENLEQMKLFQPVYFSFAGEKLTTEKNDEILKNNEIKKLDTVDMADVSVPSELKEIFIQVILQQKPLISIHLIKNLGYKRMLIFVNSKETAKRLNKLFELNSITSMEYSSALHSARRKRIQSKFLDGKLDVLVCSDVMARGMDLENVDYVLMYDAPKHLSSYIHKAGRTARAGRSGTVITFLEHREVYFFKKMVESIGSEHNGENKHKVKEIKIQKSSFKNLMEDYKNSLDRLKDELSKQNKSSNGENKTNGFNKRKISNGSKFNNNKKFKPNKESS</sequence>
<evidence type="ECO:0000256" key="3">
    <source>
        <dbReference type="ARBA" id="ARBA00022840"/>
    </source>
</evidence>
<keyword evidence="10" id="KW-1185">Reference proteome</keyword>
<proteinExistence type="inferred from homology"/>
<dbReference type="AlphaFoldDB" id="A0A813YJV0"/>
<comment type="catalytic activity">
    <reaction evidence="5">
        <text>ATP + H2O = ADP + phosphate + H(+)</text>
        <dbReference type="Rhea" id="RHEA:13065"/>
        <dbReference type="ChEBI" id="CHEBI:15377"/>
        <dbReference type="ChEBI" id="CHEBI:15378"/>
        <dbReference type="ChEBI" id="CHEBI:30616"/>
        <dbReference type="ChEBI" id="CHEBI:43474"/>
        <dbReference type="ChEBI" id="CHEBI:456216"/>
        <dbReference type="EC" id="3.6.4.13"/>
    </reaction>
</comment>
<comment type="domain">
    <text evidence="5">The Q motif is unique to and characteristic of the DEAD box family of RNA helicases and controls ATP binding and hydrolysis.</text>
</comment>
<comment type="function">
    <text evidence="5">RNA helicase.</text>
</comment>
<dbReference type="EMBL" id="CAJNOC010001708">
    <property type="protein sequence ID" value="CAF0885392.1"/>
    <property type="molecule type" value="Genomic_DNA"/>
</dbReference>
<dbReference type="SMART" id="SM00487">
    <property type="entry name" value="DEXDc"/>
    <property type="match status" value="1"/>
</dbReference>
<evidence type="ECO:0000256" key="2">
    <source>
        <dbReference type="ARBA" id="ARBA00022801"/>
    </source>
</evidence>
<dbReference type="Pfam" id="PF00271">
    <property type="entry name" value="Helicase_C"/>
    <property type="match status" value="1"/>
</dbReference>
<evidence type="ECO:0000259" key="7">
    <source>
        <dbReference type="PROSITE" id="PS51192"/>
    </source>
</evidence>
<dbReference type="CDD" id="cd18787">
    <property type="entry name" value="SF2_C_DEAD"/>
    <property type="match status" value="1"/>
</dbReference>
<dbReference type="CDD" id="cd17956">
    <property type="entry name" value="DEADc_DDX51"/>
    <property type="match status" value="1"/>
</dbReference>
<dbReference type="SUPFAM" id="SSF52540">
    <property type="entry name" value="P-loop containing nucleoside triphosphate hydrolases"/>
    <property type="match status" value="1"/>
</dbReference>
<name>A0A813YJV0_9BILA</name>
<dbReference type="OrthoDB" id="3370at2759"/>
<feature type="region of interest" description="Disordered" evidence="6">
    <location>
        <begin position="460"/>
        <end position="504"/>
    </location>
</feature>
<dbReference type="GO" id="GO:0005524">
    <property type="term" value="F:ATP binding"/>
    <property type="evidence" value="ECO:0007669"/>
    <property type="project" value="UniProtKB-UniRule"/>
</dbReference>
<evidence type="ECO:0000256" key="5">
    <source>
        <dbReference type="RuleBase" id="RU365068"/>
    </source>
</evidence>
<keyword evidence="2 5" id="KW-0378">Hydrolase</keyword>
<comment type="similarity">
    <text evidence="5">Belongs to the DEAD box helicase family.</text>
</comment>
<organism evidence="9 10">
    <name type="scientific">Brachionus calyciflorus</name>
    <dbReference type="NCBI Taxonomy" id="104777"/>
    <lineage>
        <taxon>Eukaryota</taxon>
        <taxon>Metazoa</taxon>
        <taxon>Spiralia</taxon>
        <taxon>Gnathifera</taxon>
        <taxon>Rotifera</taxon>
        <taxon>Eurotatoria</taxon>
        <taxon>Monogononta</taxon>
        <taxon>Pseudotrocha</taxon>
        <taxon>Ploima</taxon>
        <taxon>Brachionidae</taxon>
        <taxon>Brachionus</taxon>
    </lineage>
</organism>
<keyword evidence="1 5" id="KW-0547">Nucleotide-binding</keyword>
<evidence type="ECO:0000259" key="8">
    <source>
        <dbReference type="PROSITE" id="PS51194"/>
    </source>
</evidence>
<dbReference type="PANTHER" id="PTHR24031">
    <property type="entry name" value="RNA HELICASE"/>
    <property type="match status" value="1"/>
</dbReference>
<gene>
    <name evidence="9" type="ORF">OXX778_LOCUS10634</name>
</gene>
<feature type="domain" description="Helicase ATP-binding" evidence="7">
    <location>
        <begin position="22"/>
        <end position="242"/>
    </location>
</feature>
<dbReference type="Proteomes" id="UP000663879">
    <property type="component" value="Unassembled WGS sequence"/>
</dbReference>
<evidence type="ECO:0000256" key="1">
    <source>
        <dbReference type="ARBA" id="ARBA00022741"/>
    </source>
</evidence>
<evidence type="ECO:0000256" key="6">
    <source>
        <dbReference type="SAM" id="MobiDB-lite"/>
    </source>
</evidence>
<keyword evidence="5" id="KW-0347">Helicase</keyword>
<dbReference type="GO" id="GO:0016787">
    <property type="term" value="F:hydrolase activity"/>
    <property type="evidence" value="ECO:0007669"/>
    <property type="project" value="UniProtKB-KW"/>
</dbReference>
<reference evidence="9" key="1">
    <citation type="submission" date="2021-02" db="EMBL/GenBank/DDBJ databases">
        <authorList>
            <person name="Nowell W R."/>
        </authorList>
    </citation>
    <scope>NUCLEOTIDE SEQUENCE</scope>
    <source>
        <strain evidence="9">Ploen Becks lab</strain>
    </source>
</reference>
<keyword evidence="4 5" id="KW-0694">RNA-binding</keyword>
<dbReference type="SMART" id="SM00490">
    <property type="entry name" value="HELICc"/>
    <property type="match status" value="1"/>
</dbReference>
<keyword evidence="3 5" id="KW-0067">ATP-binding</keyword>
<accession>A0A813YJV0</accession>
<dbReference type="GO" id="GO:0003724">
    <property type="term" value="F:RNA helicase activity"/>
    <property type="evidence" value="ECO:0007669"/>
    <property type="project" value="UniProtKB-EC"/>
</dbReference>
<evidence type="ECO:0000313" key="9">
    <source>
        <dbReference type="EMBL" id="CAF0885392.1"/>
    </source>
</evidence>
<dbReference type="InterPro" id="IPR027417">
    <property type="entry name" value="P-loop_NTPase"/>
</dbReference>
<dbReference type="InterPro" id="IPR014001">
    <property type="entry name" value="Helicase_ATP-bd"/>
</dbReference>
<dbReference type="PROSITE" id="PS51192">
    <property type="entry name" value="HELICASE_ATP_BIND_1"/>
    <property type="match status" value="1"/>
</dbReference>
<dbReference type="PROSITE" id="PS51194">
    <property type="entry name" value="HELICASE_CTER"/>
    <property type="match status" value="1"/>
</dbReference>
<dbReference type="EC" id="3.6.4.13" evidence="5"/>
<dbReference type="InterPro" id="IPR011545">
    <property type="entry name" value="DEAD/DEAH_box_helicase_dom"/>
</dbReference>
<dbReference type="GO" id="GO:0003723">
    <property type="term" value="F:RNA binding"/>
    <property type="evidence" value="ECO:0007669"/>
    <property type="project" value="UniProtKB-UniRule"/>
</dbReference>
<feature type="compositionally biased region" description="Polar residues" evidence="6">
    <location>
        <begin position="467"/>
        <end position="480"/>
    </location>
</feature>
<evidence type="ECO:0000313" key="10">
    <source>
        <dbReference type="Proteomes" id="UP000663879"/>
    </source>
</evidence>
<dbReference type="Pfam" id="PF00270">
    <property type="entry name" value="DEAD"/>
    <property type="match status" value="1"/>
</dbReference>
<dbReference type="InterPro" id="IPR001650">
    <property type="entry name" value="Helicase_C-like"/>
</dbReference>
<protein>
    <recommendedName>
        <fullName evidence="5">ATP-dependent RNA helicase</fullName>
        <ecNumber evidence="5">3.6.4.13</ecNumber>
    </recommendedName>
</protein>
<comment type="caution">
    <text evidence="9">The sequence shown here is derived from an EMBL/GenBank/DDBJ whole genome shotgun (WGS) entry which is preliminary data.</text>
</comment>
<dbReference type="Gene3D" id="3.40.50.300">
    <property type="entry name" value="P-loop containing nucleotide triphosphate hydrolases"/>
    <property type="match status" value="2"/>
</dbReference>
<feature type="domain" description="Helicase C-terminal" evidence="8">
    <location>
        <begin position="299"/>
        <end position="440"/>
    </location>
</feature>
<evidence type="ECO:0000256" key="4">
    <source>
        <dbReference type="ARBA" id="ARBA00022884"/>
    </source>
</evidence>